<name>A0A914DA95_9BILA</name>
<dbReference type="WBParaSite" id="ACRNAN_scaffold2209.g16114.t1">
    <property type="protein sequence ID" value="ACRNAN_scaffold2209.g16114.t1"/>
    <property type="gene ID" value="ACRNAN_scaffold2209.g16114"/>
</dbReference>
<sequence>MIHDLPQWRFLMDPAIRKMQDAEINAFKERLEYLIDQLPEESENLFAKRPRFAHAVLVLADENAQGEVLKATCIKQLDNVLTIHREKIYNVNVDETIIKPEQEPAPRTNQSDREIEEALRILHESRDLVEETTRKISFPSEMRHKRAEKMAAYT</sequence>
<reference evidence="2" key="1">
    <citation type="submission" date="2022-11" db="UniProtKB">
        <authorList>
            <consortium name="WormBaseParasite"/>
        </authorList>
    </citation>
    <scope>IDENTIFICATION</scope>
</reference>
<proteinExistence type="predicted"/>
<evidence type="ECO:0000313" key="1">
    <source>
        <dbReference type="Proteomes" id="UP000887540"/>
    </source>
</evidence>
<protein>
    <submittedName>
        <fullName evidence="2">Uncharacterized protein</fullName>
    </submittedName>
</protein>
<accession>A0A914DA95</accession>
<keyword evidence="1" id="KW-1185">Reference proteome</keyword>
<evidence type="ECO:0000313" key="2">
    <source>
        <dbReference type="WBParaSite" id="ACRNAN_scaffold2209.g16114.t1"/>
    </source>
</evidence>
<dbReference type="AlphaFoldDB" id="A0A914DA95"/>
<dbReference type="Proteomes" id="UP000887540">
    <property type="component" value="Unplaced"/>
</dbReference>
<organism evidence="1 2">
    <name type="scientific">Acrobeloides nanus</name>
    <dbReference type="NCBI Taxonomy" id="290746"/>
    <lineage>
        <taxon>Eukaryota</taxon>
        <taxon>Metazoa</taxon>
        <taxon>Ecdysozoa</taxon>
        <taxon>Nematoda</taxon>
        <taxon>Chromadorea</taxon>
        <taxon>Rhabditida</taxon>
        <taxon>Tylenchina</taxon>
        <taxon>Cephalobomorpha</taxon>
        <taxon>Cephaloboidea</taxon>
        <taxon>Cephalobidae</taxon>
        <taxon>Acrobeloides</taxon>
    </lineage>
</organism>